<evidence type="ECO:0000256" key="1">
    <source>
        <dbReference type="ARBA" id="ARBA00004141"/>
    </source>
</evidence>
<evidence type="ECO:0000256" key="5">
    <source>
        <dbReference type="SAM" id="Phobius"/>
    </source>
</evidence>
<dbReference type="Gene3D" id="1.20.1080.10">
    <property type="entry name" value="Glycerol uptake facilitator protein"/>
    <property type="match status" value="1"/>
</dbReference>
<evidence type="ECO:0000256" key="2">
    <source>
        <dbReference type="ARBA" id="ARBA00022692"/>
    </source>
</evidence>
<sequence length="693" mass="76077">MLSTLERIDPHSDRIDVLVDLVEKLRPRRRARIATSAERVRTLCQLLKGNPEQASALRSYLTRLLDSRRHASLYTDIGVLSNDGFFTELKRRISYRFLPPALGDVYLSDAIDQVLYIKTDYRWIRSVPAADWLELFDVVSSAAPAPLTAPPNAARTTVLGMLEAIRTISCRVCALGFEPRLIGSHADIENFDSPFLMQNIEVNNYLDGYARLMAGEAASVDDARHLLVMLDQCDSVVAKIRKNALSHGTSVALTYLLVALTQSIDRLRKLLFLVDVSGRLPAAPSVELVSLSDEAQPIGPRRAGAIALAQELVEAHNNKYTVRDLFADNIDLLARNVTENASRTGEHYIADSRVQLRAMFNSSAGAGFIVGFMALFKILLGTLRAAPLVEAFLFSLNYSLGFMLIHVLHFTVATKQPAMTASRIAAGLSSKDGRNIDLDSMAALINKVFRTQCIAVLGNLATAIPTAWLIATGYHYASGRHLVTPDKAMHMLHDIDPIHSPALFYAAIAGVCLFVAGLISGYYDNKALYTRMAQRVYQLRGLGRLIGAERLRRLSLYIENNLGSLMGNLYFGVLLGTIGTLGFLFGLPLDIRHVTFSSANFATALVALDHEMSWQVALTSIGGFLSIGTVNLVVSFGLALMVALRARKIHFEHGILLLKALGRRFLAAPIDFFIGPKDMLSEPPDAAPLRGMK</sequence>
<evidence type="ECO:0000256" key="4">
    <source>
        <dbReference type="ARBA" id="ARBA00023136"/>
    </source>
</evidence>
<accession>A0A430HIP2</accession>
<dbReference type="InterPro" id="IPR011385">
    <property type="entry name" value="Site-sp_rcmbase"/>
</dbReference>
<gene>
    <name evidence="6" type="ORF">EJB06_19695</name>
</gene>
<keyword evidence="3 5" id="KW-1133">Transmembrane helix</keyword>
<feature type="transmembrane region" description="Helical" evidence="5">
    <location>
        <begin position="392"/>
        <end position="413"/>
    </location>
</feature>
<dbReference type="AlphaFoldDB" id="A0A430HIP2"/>
<feature type="transmembrane region" description="Helical" evidence="5">
    <location>
        <begin position="358"/>
        <end position="380"/>
    </location>
</feature>
<keyword evidence="4 5" id="KW-0472">Membrane</keyword>
<organism evidence="6 7">
    <name type="scientific">Massilia atriviolacea</name>
    <dbReference type="NCBI Taxonomy" id="2495579"/>
    <lineage>
        <taxon>Bacteria</taxon>
        <taxon>Pseudomonadati</taxon>
        <taxon>Pseudomonadota</taxon>
        <taxon>Betaproteobacteria</taxon>
        <taxon>Burkholderiales</taxon>
        <taxon>Oxalobacteraceae</taxon>
        <taxon>Telluria group</taxon>
        <taxon>Massilia</taxon>
    </lineage>
</organism>
<dbReference type="OrthoDB" id="5688397at2"/>
<evidence type="ECO:0000313" key="6">
    <source>
        <dbReference type="EMBL" id="RSZ57375.1"/>
    </source>
</evidence>
<dbReference type="GO" id="GO:0016020">
    <property type="term" value="C:membrane"/>
    <property type="evidence" value="ECO:0007669"/>
    <property type="project" value="UniProtKB-SubCell"/>
</dbReference>
<feature type="transmembrane region" description="Helical" evidence="5">
    <location>
        <begin position="454"/>
        <end position="477"/>
    </location>
</feature>
<evidence type="ECO:0000313" key="7">
    <source>
        <dbReference type="Proteomes" id="UP000278085"/>
    </source>
</evidence>
<dbReference type="InterPro" id="IPR023271">
    <property type="entry name" value="Aquaporin-like"/>
</dbReference>
<reference evidence="6 7" key="1">
    <citation type="submission" date="2018-12" db="EMBL/GenBank/DDBJ databases">
        <authorList>
            <person name="Yang E."/>
        </authorList>
    </citation>
    <scope>NUCLEOTIDE SEQUENCE [LARGE SCALE GENOMIC DNA]</scope>
    <source>
        <strain evidence="6 7">SOD</strain>
    </source>
</reference>
<name>A0A430HIP2_9BURK</name>
<protein>
    <submittedName>
        <fullName evidence="6">Recombinase</fullName>
    </submittedName>
</protein>
<feature type="transmembrane region" description="Helical" evidence="5">
    <location>
        <begin position="502"/>
        <end position="523"/>
    </location>
</feature>
<feature type="transmembrane region" description="Helical" evidence="5">
    <location>
        <begin position="621"/>
        <end position="644"/>
    </location>
</feature>
<comment type="subcellular location">
    <subcellularLocation>
        <location evidence="1">Membrane</location>
        <topology evidence="1">Multi-pass membrane protein</topology>
    </subcellularLocation>
</comment>
<proteinExistence type="predicted"/>
<dbReference type="Pfam" id="PF10136">
    <property type="entry name" value="SpecificRecomb"/>
    <property type="match status" value="1"/>
</dbReference>
<comment type="caution">
    <text evidence="6">The sequence shown here is derived from an EMBL/GenBank/DDBJ whole genome shotgun (WGS) entry which is preliminary data.</text>
</comment>
<keyword evidence="2 5" id="KW-0812">Transmembrane</keyword>
<dbReference type="Proteomes" id="UP000278085">
    <property type="component" value="Unassembled WGS sequence"/>
</dbReference>
<feature type="transmembrane region" description="Helical" evidence="5">
    <location>
        <begin position="569"/>
        <end position="589"/>
    </location>
</feature>
<dbReference type="RefSeq" id="WP_126075718.1">
    <property type="nucleotide sequence ID" value="NZ_CP051166.1"/>
</dbReference>
<dbReference type="PIRSF" id="PIRSF015380">
    <property type="entry name" value="Site-sp_rcmb"/>
    <property type="match status" value="1"/>
</dbReference>
<dbReference type="EMBL" id="RXLQ01000010">
    <property type="protein sequence ID" value="RSZ57375.1"/>
    <property type="molecule type" value="Genomic_DNA"/>
</dbReference>
<evidence type="ECO:0000256" key="3">
    <source>
        <dbReference type="ARBA" id="ARBA00022989"/>
    </source>
</evidence>
<keyword evidence="7" id="KW-1185">Reference proteome</keyword>